<dbReference type="Gene3D" id="1.10.260.40">
    <property type="entry name" value="lambda repressor-like DNA-binding domains"/>
    <property type="match status" value="1"/>
</dbReference>
<gene>
    <name evidence="3" type="ORF">NM125_00480</name>
</gene>
<evidence type="ECO:0000313" key="4">
    <source>
        <dbReference type="Proteomes" id="UP001139125"/>
    </source>
</evidence>
<feature type="coiled-coil region" evidence="1">
    <location>
        <begin position="81"/>
        <end position="131"/>
    </location>
</feature>
<dbReference type="CDD" id="cd00093">
    <property type="entry name" value="HTH_XRE"/>
    <property type="match status" value="1"/>
</dbReference>
<dbReference type="EMBL" id="JANDBC010000001">
    <property type="protein sequence ID" value="MCP9290048.1"/>
    <property type="molecule type" value="Genomic_DNA"/>
</dbReference>
<dbReference type="Pfam" id="PF01381">
    <property type="entry name" value="HTH_3"/>
    <property type="match status" value="1"/>
</dbReference>
<accession>A0A9X2L0E7</accession>
<proteinExistence type="predicted"/>
<protein>
    <submittedName>
        <fullName evidence="3">Helix-turn-helix domain-containing protein</fullName>
    </submittedName>
</protein>
<organism evidence="3 4">
    <name type="scientific">Gracilimonas sediminicola</name>
    <dbReference type="NCBI Taxonomy" id="2952158"/>
    <lineage>
        <taxon>Bacteria</taxon>
        <taxon>Pseudomonadati</taxon>
        <taxon>Balneolota</taxon>
        <taxon>Balneolia</taxon>
        <taxon>Balneolales</taxon>
        <taxon>Balneolaceae</taxon>
        <taxon>Gracilimonas</taxon>
    </lineage>
</organism>
<evidence type="ECO:0000256" key="1">
    <source>
        <dbReference type="SAM" id="Coils"/>
    </source>
</evidence>
<dbReference type="PROSITE" id="PS50943">
    <property type="entry name" value="HTH_CROC1"/>
    <property type="match status" value="1"/>
</dbReference>
<keyword evidence="1" id="KW-0175">Coiled coil</keyword>
<dbReference type="AlphaFoldDB" id="A0A9X2L0E7"/>
<evidence type="ECO:0000259" key="2">
    <source>
        <dbReference type="PROSITE" id="PS50943"/>
    </source>
</evidence>
<dbReference type="SUPFAM" id="SSF47413">
    <property type="entry name" value="lambda repressor-like DNA-binding domains"/>
    <property type="match status" value="1"/>
</dbReference>
<dbReference type="RefSeq" id="WP_255131762.1">
    <property type="nucleotide sequence ID" value="NZ_JANDBC010000001.1"/>
</dbReference>
<dbReference type="InterPro" id="IPR001387">
    <property type="entry name" value="Cro/C1-type_HTH"/>
</dbReference>
<dbReference type="GO" id="GO:0003677">
    <property type="term" value="F:DNA binding"/>
    <property type="evidence" value="ECO:0007669"/>
    <property type="project" value="InterPro"/>
</dbReference>
<keyword evidence="4" id="KW-1185">Reference proteome</keyword>
<dbReference type="SMART" id="SM00530">
    <property type="entry name" value="HTH_XRE"/>
    <property type="match status" value="1"/>
</dbReference>
<comment type="caution">
    <text evidence="3">The sequence shown here is derived from an EMBL/GenBank/DDBJ whole genome shotgun (WGS) entry which is preliminary data.</text>
</comment>
<name>A0A9X2L0E7_9BACT</name>
<evidence type="ECO:0000313" key="3">
    <source>
        <dbReference type="EMBL" id="MCP9290048.1"/>
    </source>
</evidence>
<feature type="domain" description="HTH cro/C1-type" evidence="2">
    <location>
        <begin position="10"/>
        <end position="65"/>
    </location>
</feature>
<dbReference type="Proteomes" id="UP001139125">
    <property type="component" value="Unassembled WGS sequence"/>
</dbReference>
<dbReference type="InterPro" id="IPR010982">
    <property type="entry name" value="Lambda_DNA-bd_dom_sf"/>
</dbReference>
<sequence length="134" mass="15482">MKLTSINDRIAFALEKSALNQAELGRRTGVSEGTASRWVTGKSKPKDKETRKLIAEVLQVRLEWLEFGTDPMRSIKQANTLESIKDQLTQIRENLSHNEAREPTLDELKLRSQVRKELDELKRLNDQQIEKLIQ</sequence>
<reference evidence="3" key="1">
    <citation type="submission" date="2022-06" db="EMBL/GenBank/DDBJ databases">
        <title>Gracilimonas sp. CAU 1638 isolated from sea sediment.</title>
        <authorList>
            <person name="Kim W."/>
        </authorList>
    </citation>
    <scope>NUCLEOTIDE SEQUENCE</scope>
    <source>
        <strain evidence="3">CAU 1638</strain>
    </source>
</reference>